<proteinExistence type="predicted"/>
<organism evidence="2 3">
    <name type="scientific">Nannocystis pusilla</name>
    <dbReference type="NCBI Taxonomy" id="889268"/>
    <lineage>
        <taxon>Bacteria</taxon>
        <taxon>Pseudomonadati</taxon>
        <taxon>Myxococcota</taxon>
        <taxon>Polyangia</taxon>
        <taxon>Nannocystales</taxon>
        <taxon>Nannocystaceae</taxon>
        <taxon>Nannocystis</taxon>
    </lineage>
</organism>
<keyword evidence="3" id="KW-1185">Reference proteome</keyword>
<evidence type="ECO:0000313" key="3">
    <source>
        <dbReference type="Proteomes" id="UP001139031"/>
    </source>
</evidence>
<feature type="transmembrane region" description="Helical" evidence="1">
    <location>
        <begin position="56"/>
        <end position="73"/>
    </location>
</feature>
<name>A0ABS7TMP3_9BACT</name>
<gene>
    <name evidence="2" type="ORF">K7C98_09500</name>
</gene>
<reference evidence="2" key="1">
    <citation type="submission" date="2021-08" db="EMBL/GenBank/DDBJ databases">
        <authorList>
            <person name="Stevens D.C."/>
        </authorList>
    </citation>
    <scope>NUCLEOTIDE SEQUENCE</scope>
    <source>
        <strain evidence="2">DSM 53165</strain>
    </source>
</reference>
<comment type="caution">
    <text evidence="2">The sequence shown here is derived from an EMBL/GenBank/DDBJ whole genome shotgun (WGS) entry which is preliminary data.</text>
</comment>
<feature type="transmembrane region" description="Helical" evidence="1">
    <location>
        <begin position="12"/>
        <end position="36"/>
    </location>
</feature>
<keyword evidence="1" id="KW-1133">Transmembrane helix</keyword>
<sequence length="109" mass="11353">MSDKPLEPMTKWCRLSLTAAVLAVVPVVAVTIRLALNDLFTGAGILGDVVSSLVELTLLCVPLALPLGLAAIWRHATGPRRPGLALALLATVIAGAELAFLVKLANAEF</sequence>
<accession>A0ABS7TMP3</accession>
<keyword evidence="1" id="KW-0472">Membrane</keyword>
<evidence type="ECO:0000313" key="2">
    <source>
        <dbReference type="EMBL" id="MBZ5709494.1"/>
    </source>
</evidence>
<keyword evidence="1" id="KW-0812">Transmembrane</keyword>
<dbReference type="Proteomes" id="UP001139031">
    <property type="component" value="Unassembled WGS sequence"/>
</dbReference>
<feature type="transmembrane region" description="Helical" evidence="1">
    <location>
        <begin position="85"/>
        <end position="105"/>
    </location>
</feature>
<protein>
    <submittedName>
        <fullName evidence="2">Uncharacterized protein</fullName>
    </submittedName>
</protein>
<dbReference type="RefSeq" id="WP_224191271.1">
    <property type="nucleotide sequence ID" value="NZ_JAIRAU010000006.1"/>
</dbReference>
<dbReference type="EMBL" id="JAIRAU010000006">
    <property type="protein sequence ID" value="MBZ5709494.1"/>
    <property type="molecule type" value="Genomic_DNA"/>
</dbReference>
<evidence type="ECO:0000256" key="1">
    <source>
        <dbReference type="SAM" id="Phobius"/>
    </source>
</evidence>